<organism evidence="2">
    <name type="scientific">marine sediment metagenome</name>
    <dbReference type="NCBI Taxonomy" id="412755"/>
    <lineage>
        <taxon>unclassified sequences</taxon>
        <taxon>metagenomes</taxon>
        <taxon>ecological metagenomes</taxon>
    </lineage>
</organism>
<reference evidence="2" key="1">
    <citation type="journal article" date="2014" name="Front. Microbiol.">
        <title>High frequency of phylogenetically diverse reductive dehalogenase-homologous genes in deep subseafloor sedimentary metagenomes.</title>
        <authorList>
            <person name="Kawai M."/>
            <person name="Futagami T."/>
            <person name="Toyoda A."/>
            <person name="Takaki Y."/>
            <person name="Nishi S."/>
            <person name="Hori S."/>
            <person name="Arai W."/>
            <person name="Tsubouchi T."/>
            <person name="Morono Y."/>
            <person name="Uchiyama I."/>
            <person name="Ito T."/>
            <person name="Fujiyama A."/>
            <person name="Inagaki F."/>
            <person name="Takami H."/>
        </authorList>
    </citation>
    <scope>NUCLEOTIDE SEQUENCE</scope>
    <source>
        <strain evidence="2">Expedition CK06-06</strain>
    </source>
</reference>
<evidence type="ECO:0000259" key="1">
    <source>
        <dbReference type="Pfam" id="PF00144"/>
    </source>
</evidence>
<comment type="caution">
    <text evidence="2">The sequence shown here is derived from an EMBL/GenBank/DDBJ whole genome shotgun (WGS) entry which is preliminary data.</text>
</comment>
<sequence length="200" mass="22198">MDSAVLAKAVDFLQEKKKDFNVHSILIIRNGYMVMDAYFYPFTQASLHDLASVTKSFTSTLIGIAINEGYIESVAEPVLEFFPERTIANVDANKEGMTLEDLLTMRSGFECINRPTEVTLFQMMGSPDWIQFTLDLPMVETPGRQWVYCSPNPHLLSGIIREVSGMSALEFAEEHLFSPLGISGVDWTYGPGGNNMGVGV</sequence>
<dbReference type="SUPFAM" id="SSF56601">
    <property type="entry name" value="beta-lactamase/transpeptidase-like"/>
    <property type="match status" value="1"/>
</dbReference>
<dbReference type="Pfam" id="PF00144">
    <property type="entry name" value="Beta-lactamase"/>
    <property type="match status" value="1"/>
</dbReference>
<dbReference type="AlphaFoldDB" id="X1U015"/>
<feature type="non-terminal residue" evidence="2">
    <location>
        <position position="200"/>
    </location>
</feature>
<protein>
    <recommendedName>
        <fullName evidence="1">Beta-lactamase-related domain-containing protein</fullName>
    </recommendedName>
</protein>
<proteinExistence type="predicted"/>
<dbReference type="EMBL" id="BARW01033541">
    <property type="protein sequence ID" value="GAJ10864.1"/>
    <property type="molecule type" value="Genomic_DNA"/>
</dbReference>
<dbReference type="PANTHER" id="PTHR43283:SF7">
    <property type="entry name" value="BETA-LACTAMASE-RELATED DOMAIN-CONTAINING PROTEIN"/>
    <property type="match status" value="1"/>
</dbReference>
<dbReference type="InterPro" id="IPR012338">
    <property type="entry name" value="Beta-lactam/transpept-like"/>
</dbReference>
<gene>
    <name evidence="2" type="ORF">S12H4_52804</name>
</gene>
<feature type="domain" description="Beta-lactamase-related" evidence="1">
    <location>
        <begin position="24"/>
        <end position="185"/>
    </location>
</feature>
<dbReference type="InterPro" id="IPR050789">
    <property type="entry name" value="Diverse_Enzym_Activities"/>
</dbReference>
<name>X1U015_9ZZZZ</name>
<evidence type="ECO:0000313" key="2">
    <source>
        <dbReference type="EMBL" id="GAJ10864.1"/>
    </source>
</evidence>
<accession>X1U015</accession>
<dbReference type="InterPro" id="IPR001466">
    <property type="entry name" value="Beta-lactam-related"/>
</dbReference>
<dbReference type="PANTHER" id="PTHR43283">
    <property type="entry name" value="BETA-LACTAMASE-RELATED"/>
    <property type="match status" value="1"/>
</dbReference>
<dbReference type="Gene3D" id="3.40.710.10">
    <property type="entry name" value="DD-peptidase/beta-lactamase superfamily"/>
    <property type="match status" value="1"/>
</dbReference>